<comment type="caution">
    <text evidence="9">The sequence shown here is derived from an EMBL/GenBank/DDBJ whole genome shotgun (WGS) entry which is preliminary data.</text>
</comment>
<comment type="similarity">
    <text evidence="2 7">Belongs to the glycosyl hydrolase 3 family.</text>
</comment>
<dbReference type="GO" id="GO:0009251">
    <property type="term" value="P:glucan catabolic process"/>
    <property type="evidence" value="ECO:0007669"/>
    <property type="project" value="TreeGrafter"/>
</dbReference>
<dbReference type="AlphaFoldDB" id="A0AB72ZE24"/>
<dbReference type="InterPro" id="IPR019800">
    <property type="entry name" value="Glyco_hydro_3_AS"/>
</dbReference>
<evidence type="ECO:0000259" key="8">
    <source>
        <dbReference type="SMART" id="SM01217"/>
    </source>
</evidence>
<gene>
    <name evidence="9" type="ORF">HMPREF0557_00049</name>
</gene>
<dbReference type="PRINTS" id="PR00133">
    <property type="entry name" value="GLHYDRLASE3"/>
</dbReference>
<comment type="catalytic activity">
    <reaction evidence="1">
        <text>Hydrolysis of terminal, non-reducing beta-D-glucosyl residues with release of beta-D-glucose.</text>
        <dbReference type="EC" id="3.2.1.21"/>
    </reaction>
</comment>
<dbReference type="Pfam" id="PF01915">
    <property type="entry name" value="Glyco_hydro_3_C"/>
    <property type="match status" value="1"/>
</dbReference>
<proteinExistence type="inferred from homology"/>
<dbReference type="InterPro" id="IPR036962">
    <property type="entry name" value="Glyco_hydro_3_N_sf"/>
</dbReference>
<keyword evidence="6 7" id="KW-0326">Glycosidase</keyword>
<reference evidence="9 10" key="1">
    <citation type="submission" date="2011-08" db="EMBL/GenBank/DDBJ databases">
        <authorList>
            <person name="Weinstock G."/>
            <person name="Sodergren E."/>
            <person name="Clifton S."/>
            <person name="Fulton L."/>
            <person name="Fulton B."/>
            <person name="Courtney L."/>
            <person name="Fronick C."/>
            <person name="Harrison M."/>
            <person name="Strong C."/>
            <person name="Farmer C."/>
            <person name="Delahaunty K."/>
            <person name="Markovic C."/>
            <person name="Hall O."/>
            <person name="Minx P."/>
            <person name="Tomlinson C."/>
            <person name="Mitreva M."/>
            <person name="Hou S."/>
            <person name="Chen J."/>
            <person name="Wollam A."/>
            <person name="Pepin K.H."/>
            <person name="Johnson M."/>
            <person name="Bhonagiri V."/>
            <person name="Zhang X."/>
            <person name="Suruliraj S."/>
            <person name="Warren W."/>
            <person name="Chinwalla A."/>
            <person name="Mardis E.R."/>
            <person name="Wilson R.K."/>
        </authorList>
    </citation>
    <scope>NUCLEOTIDE SEQUENCE [LARGE SCALE GENOMIC DNA]</scope>
    <source>
        <strain evidence="9 10">ATCC 33091</strain>
    </source>
</reference>
<dbReference type="Gene3D" id="2.60.40.10">
    <property type="entry name" value="Immunoglobulins"/>
    <property type="match status" value="1"/>
</dbReference>
<dbReference type="Proteomes" id="UP000003597">
    <property type="component" value="Unassembled WGS sequence"/>
</dbReference>
<dbReference type="InterPro" id="IPR026891">
    <property type="entry name" value="Fn3-like"/>
</dbReference>
<dbReference type="PANTHER" id="PTHR30620:SF16">
    <property type="entry name" value="LYSOSOMAL BETA GLUCOSIDASE"/>
    <property type="match status" value="1"/>
</dbReference>
<keyword evidence="5 7" id="KW-0378">Hydrolase</keyword>
<dbReference type="InterPro" id="IPR001764">
    <property type="entry name" value="Glyco_hydro_3_N"/>
</dbReference>
<evidence type="ECO:0000313" key="10">
    <source>
        <dbReference type="Proteomes" id="UP000003597"/>
    </source>
</evidence>
<evidence type="ECO:0000256" key="2">
    <source>
        <dbReference type="ARBA" id="ARBA00005336"/>
    </source>
</evidence>
<keyword evidence="4" id="KW-0732">Signal</keyword>
<dbReference type="Gene3D" id="3.40.50.1700">
    <property type="entry name" value="Glycoside hydrolase family 3 C-terminal domain"/>
    <property type="match status" value="1"/>
</dbReference>
<evidence type="ECO:0000313" key="9">
    <source>
        <dbReference type="EMBL" id="EHN62833.1"/>
    </source>
</evidence>
<dbReference type="FunFam" id="2.60.40.10:FF:003191">
    <property type="entry name" value="Lin1840 protein"/>
    <property type="match status" value="1"/>
</dbReference>
<evidence type="ECO:0000256" key="1">
    <source>
        <dbReference type="ARBA" id="ARBA00000448"/>
    </source>
</evidence>
<feature type="domain" description="Fibronectin type III-like" evidence="8">
    <location>
        <begin position="645"/>
        <end position="714"/>
    </location>
</feature>
<protein>
    <recommendedName>
        <fullName evidence="3">beta-glucosidase</fullName>
        <ecNumber evidence="3">3.2.1.21</ecNumber>
    </recommendedName>
</protein>
<accession>A0AB72ZE24</accession>
<keyword evidence="10" id="KW-1185">Reference proteome</keyword>
<evidence type="ECO:0000256" key="7">
    <source>
        <dbReference type="RuleBase" id="RU361161"/>
    </source>
</evidence>
<evidence type="ECO:0000256" key="4">
    <source>
        <dbReference type="ARBA" id="ARBA00022729"/>
    </source>
</evidence>
<evidence type="ECO:0000256" key="6">
    <source>
        <dbReference type="ARBA" id="ARBA00023295"/>
    </source>
</evidence>
<dbReference type="SUPFAM" id="SSF52279">
    <property type="entry name" value="Beta-D-glucan exohydrolase, C-terminal domain"/>
    <property type="match status" value="1"/>
</dbReference>
<sequence length="728" mass="80010">MQEVPMKQEKVQELVSQMTLDEKIAQCLQLSPFLFKGTNKNAELTGPLLQEMKLTDAHTENAGSVLGSSSALDMIGIQEAYLKTNRLGIPLVFMADVIHGYKTVFPIPLALGCSFDRETVRVMAEVSALEATADGHHVTFSPMLDLVRDPRWGRVMESTGEDPFLNSELGKAMVDGYQGDASKLNENLEQMAACVKHFAAYGAAEAGLEYNTVNMSTRELYQNYLPAYNAAIQAGAKLVMTAFNVVDGIPATMNKWLNRDVLRGEMDFDGVLISDWGAVAEVINHGTARNPKEAAQFSMEAGVDLEMMTTCYIHELKGLIEEGKLSESLLDEAVLRMLNLKNDLGLFEDPYRGLKNNDRTKDILTDESRGKARAAGVESAVLLENKNQLLPLAKEAKIALVGPLATSPDILGGWNVYGEEKDGINVETGLREVFETVEVVSTEYTELSEEDKVAVKAAVENMDVVVLALGEKNEWGGEAGSLATIRLPEAQYQLAKFVQTLGKPVVITLFNGRPLEVKELAESSDALLELWFPGTEAGRVTADLLSGASNPSGKLSMSFPQTTGQIPVYYNHLRTGRPQTPENKGERYVSHYLDIPNEPFYPFGYGKSYSEFELKTSSLPKELNLGESLHVEVTIKNISDIAGKEVIQVYLQDVTASISRPVKELKAFEKVALQAGEEKTVTFELTSEAFSFYNHQLEKVQEPGLHRVFVGTSSEDVDVFEVEVGGYV</sequence>
<dbReference type="PROSITE" id="PS00775">
    <property type="entry name" value="GLYCOSYL_HYDROL_F3"/>
    <property type="match status" value="1"/>
</dbReference>
<dbReference type="SUPFAM" id="SSF51445">
    <property type="entry name" value="(Trans)glycosidases"/>
    <property type="match status" value="1"/>
</dbReference>
<dbReference type="Pfam" id="PF00933">
    <property type="entry name" value="Glyco_hydro_3"/>
    <property type="match status" value="1"/>
</dbReference>
<evidence type="ECO:0000256" key="3">
    <source>
        <dbReference type="ARBA" id="ARBA00012744"/>
    </source>
</evidence>
<name>A0AB72ZE24_LISIO</name>
<dbReference type="Pfam" id="PF14310">
    <property type="entry name" value="Fn3-like"/>
    <property type="match status" value="1"/>
</dbReference>
<evidence type="ECO:0000256" key="5">
    <source>
        <dbReference type="ARBA" id="ARBA00022801"/>
    </source>
</evidence>
<dbReference type="InterPro" id="IPR036881">
    <property type="entry name" value="Glyco_hydro_3_C_sf"/>
</dbReference>
<dbReference type="GO" id="GO:0008422">
    <property type="term" value="F:beta-glucosidase activity"/>
    <property type="evidence" value="ECO:0007669"/>
    <property type="project" value="UniProtKB-EC"/>
</dbReference>
<dbReference type="InterPro" id="IPR051915">
    <property type="entry name" value="Cellulose_Degrad_GH3"/>
</dbReference>
<dbReference type="SMART" id="SM01217">
    <property type="entry name" value="Fn3_like"/>
    <property type="match status" value="1"/>
</dbReference>
<dbReference type="InterPro" id="IPR002772">
    <property type="entry name" value="Glyco_hydro_3_C"/>
</dbReference>
<dbReference type="InterPro" id="IPR017853">
    <property type="entry name" value="GH"/>
</dbReference>
<dbReference type="Gene3D" id="3.20.20.300">
    <property type="entry name" value="Glycoside hydrolase, family 3, N-terminal domain"/>
    <property type="match status" value="1"/>
</dbReference>
<dbReference type="PANTHER" id="PTHR30620">
    <property type="entry name" value="PERIPLASMIC BETA-GLUCOSIDASE-RELATED"/>
    <property type="match status" value="1"/>
</dbReference>
<dbReference type="EC" id="3.2.1.21" evidence="3"/>
<dbReference type="InterPro" id="IPR013783">
    <property type="entry name" value="Ig-like_fold"/>
</dbReference>
<dbReference type="EMBL" id="AGCN01000001">
    <property type="protein sequence ID" value="EHN62833.1"/>
    <property type="molecule type" value="Genomic_DNA"/>
</dbReference>
<organism evidence="9 10">
    <name type="scientific">Listeria innocua ATCC 33091</name>
    <dbReference type="NCBI Taxonomy" id="1002366"/>
    <lineage>
        <taxon>Bacteria</taxon>
        <taxon>Bacillati</taxon>
        <taxon>Bacillota</taxon>
        <taxon>Bacilli</taxon>
        <taxon>Bacillales</taxon>
        <taxon>Listeriaceae</taxon>
        <taxon>Listeria</taxon>
    </lineage>
</organism>